<dbReference type="EMBL" id="SKBL01000002">
    <property type="protein sequence ID" value="TFU17743.1"/>
    <property type="molecule type" value="Genomic_DNA"/>
</dbReference>
<evidence type="ECO:0000313" key="2">
    <source>
        <dbReference type="EMBL" id="TFU17743.1"/>
    </source>
</evidence>
<keyword evidence="1" id="KW-0175">Coiled coil</keyword>
<reference evidence="2 3" key="1">
    <citation type="submission" date="2019-03" db="EMBL/GenBank/DDBJ databases">
        <title>Thermus tengchongensis species for the arsenic transformation mechanism.</title>
        <authorList>
            <person name="Yuan G.C."/>
        </authorList>
    </citation>
    <scope>NUCLEOTIDE SEQUENCE [LARGE SCALE GENOMIC DNA]</scope>
    <source>
        <strain evidence="2 3">15Y</strain>
    </source>
</reference>
<accession>A0ABY2KD75</accession>
<name>A0ABY2KD75_9DEIN</name>
<sequence length="202" mass="22175">MWPFGRKPSPKPQEPEEGRLAELAAELAKAQEEIAFLKAQNARLTQEAAPALKENAVLRYELFKCQSDRQVLEFHLSGLRAELGGALALLRRLAPGEPPKERPLLEAFLDLLEVGRRLGVEVGDLAPAEALAREALGEAWTFQAERFLALRLSGILAAIEHLLGEEVRRADHPGEALAGFPKELEGVRQALAKALARWGNPV</sequence>
<gene>
    <name evidence="2" type="ORF">E0489_02900</name>
</gene>
<dbReference type="Proteomes" id="UP000297244">
    <property type="component" value="Unassembled WGS sequence"/>
</dbReference>
<organism evidence="2 3">
    <name type="scientific">Thermus tengchongensis</name>
    <dbReference type="NCBI Taxonomy" id="1214928"/>
    <lineage>
        <taxon>Bacteria</taxon>
        <taxon>Thermotogati</taxon>
        <taxon>Deinococcota</taxon>
        <taxon>Deinococci</taxon>
        <taxon>Thermales</taxon>
        <taxon>Thermaceae</taxon>
        <taxon>Thermus</taxon>
    </lineage>
</organism>
<evidence type="ECO:0000256" key="1">
    <source>
        <dbReference type="SAM" id="Coils"/>
    </source>
</evidence>
<dbReference type="RefSeq" id="WP_135343003.1">
    <property type="nucleotide sequence ID" value="NZ_ML214240.1"/>
</dbReference>
<feature type="coiled-coil region" evidence="1">
    <location>
        <begin position="20"/>
        <end position="47"/>
    </location>
</feature>
<protein>
    <submittedName>
        <fullName evidence="2">Uncharacterized protein</fullName>
    </submittedName>
</protein>
<evidence type="ECO:0000313" key="3">
    <source>
        <dbReference type="Proteomes" id="UP000297244"/>
    </source>
</evidence>
<comment type="caution">
    <text evidence="2">The sequence shown here is derived from an EMBL/GenBank/DDBJ whole genome shotgun (WGS) entry which is preliminary data.</text>
</comment>
<keyword evidence="3" id="KW-1185">Reference proteome</keyword>
<proteinExistence type="predicted"/>